<evidence type="ECO:0000313" key="2">
    <source>
        <dbReference type="Proteomes" id="UP000827872"/>
    </source>
</evidence>
<keyword evidence="2" id="KW-1185">Reference proteome</keyword>
<accession>A0ACB8FN53</accession>
<name>A0ACB8FN53_9SAUR</name>
<sequence length="252" mass="28584">MATLGLIIVPGMMALSNGHYENFQESFDTSTLMLDKLPLAFYSGMFAYGGWFYVNFVTEEIVNPKRSQVTVNKDKLFFFFRNIPLSITVSLIVVTVCYILTNVSYYAVLTPQEILSSEAVAVLPLIYLMVFIGDIFGLLTFYSFARWFFIGLTTLGLMVHRYRHPELPRPFKVPLVFPLVFTISCFFIVVTSLYSDPVNTGISCAVTLSGLPIYYLVVQKTRIPGCCTSKFNSMTAKLQILMRVAFQEVRTY</sequence>
<organism evidence="1 2">
    <name type="scientific">Sphaerodactylus townsendi</name>
    <dbReference type="NCBI Taxonomy" id="933632"/>
    <lineage>
        <taxon>Eukaryota</taxon>
        <taxon>Metazoa</taxon>
        <taxon>Chordata</taxon>
        <taxon>Craniata</taxon>
        <taxon>Vertebrata</taxon>
        <taxon>Euteleostomi</taxon>
        <taxon>Lepidosauria</taxon>
        <taxon>Squamata</taxon>
        <taxon>Bifurcata</taxon>
        <taxon>Gekkota</taxon>
        <taxon>Sphaerodactylidae</taxon>
        <taxon>Sphaerodactylus</taxon>
    </lineage>
</organism>
<dbReference type="Proteomes" id="UP000827872">
    <property type="component" value="Linkage Group LG06"/>
</dbReference>
<comment type="caution">
    <text evidence="1">The sequence shown here is derived from an EMBL/GenBank/DDBJ whole genome shotgun (WGS) entry which is preliminary data.</text>
</comment>
<dbReference type="EMBL" id="CM037619">
    <property type="protein sequence ID" value="KAH8006739.1"/>
    <property type="molecule type" value="Genomic_DNA"/>
</dbReference>
<proteinExistence type="predicted"/>
<reference evidence="1" key="1">
    <citation type="submission" date="2021-08" db="EMBL/GenBank/DDBJ databases">
        <title>The first chromosome-level gecko genome reveals the dynamic sex chromosomes of Neotropical dwarf geckos (Sphaerodactylidae: Sphaerodactylus).</title>
        <authorList>
            <person name="Pinto B.J."/>
            <person name="Keating S.E."/>
            <person name="Gamble T."/>
        </authorList>
    </citation>
    <scope>NUCLEOTIDE SEQUENCE</scope>
    <source>
        <strain evidence="1">TG3544</strain>
    </source>
</reference>
<evidence type="ECO:0000313" key="1">
    <source>
        <dbReference type="EMBL" id="KAH8006739.1"/>
    </source>
</evidence>
<protein>
    <submittedName>
        <fullName evidence="1">Uncharacterized protein</fullName>
    </submittedName>
</protein>
<gene>
    <name evidence="1" type="ORF">K3G42_012331</name>
</gene>